<dbReference type="InterPro" id="IPR021847">
    <property type="entry name" value="DUF3443"/>
</dbReference>
<gene>
    <name evidence="2" type="ORF">OVY01_00285</name>
</gene>
<comment type="caution">
    <text evidence="2">The sequence shown here is derived from an EMBL/GenBank/DDBJ whole genome shotgun (WGS) entry which is preliminary data.</text>
</comment>
<dbReference type="PROSITE" id="PS51257">
    <property type="entry name" value="PROKAR_LIPOPROTEIN"/>
    <property type="match status" value="1"/>
</dbReference>
<evidence type="ECO:0000313" key="3">
    <source>
        <dbReference type="Proteomes" id="UP001082899"/>
    </source>
</evidence>
<dbReference type="Proteomes" id="UP001082899">
    <property type="component" value="Unassembled WGS sequence"/>
</dbReference>
<organism evidence="2 3">
    <name type="scientific">Robbsia betulipollinis</name>
    <dbReference type="NCBI Taxonomy" id="2981849"/>
    <lineage>
        <taxon>Bacteria</taxon>
        <taxon>Pseudomonadati</taxon>
        <taxon>Pseudomonadota</taxon>
        <taxon>Betaproteobacteria</taxon>
        <taxon>Burkholderiales</taxon>
        <taxon>Burkholderiaceae</taxon>
        <taxon>Robbsia</taxon>
    </lineage>
</organism>
<accession>A0ABT3ZID3</accession>
<sequence length="418" mass="41552">MKLRPYLVAALAALSLAACGGGSSSSSSTSSGNSSTSSGSTTTTAAASNVATITVGTPVSGRRPNLPYVSVTICVPGTTTCQTIDDVIVDTGSVGLRLLASAVTLSLPAVTTSSGQTLGECVQFANSYSWGAVRSASYTIGGETTTSSTPVHIIGDTTVPTMPTQCSANGGTAQNTISTFGANGLLGIGQFQQDCGSGCTILANGNFYYACTGSTCTAITLPLASQLQHPATLFSTDNNGTVVVMPSVAASGAASASGQLIFGIGTESNNAIGSATVINSDASGNFTATYDGLTRASSFIDSGSNGLFFNDANDTSLTACSTTSGAYGFYCPSATINKTVTLVGNANTTQTTSVALTINSATTLLAGGSSTNNALPGLAGKGNSLSFDFGLPFFYGRSVYTGIQNVSTPAGTGPFVAF</sequence>
<protein>
    <submittedName>
        <fullName evidence="2">DUF3443 family protein</fullName>
    </submittedName>
</protein>
<dbReference type="Pfam" id="PF11925">
    <property type="entry name" value="DUF3443"/>
    <property type="match status" value="1"/>
</dbReference>
<evidence type="ECO:0000313" key="2">
    <source>
        <dbReference type="EMBL" id="MCY0385700.1"/>
    </source>
</evidence>
<dbReference type="RefSeq" id="WP_267844826.1">
    <property type="nucleotide sequence ID" value="NZ_JAPMXC010000001.1"/>
</dbReference>
<feature type="chain" id="PRO_5047491025" evidence="1">
    <location>
        <begin position="21"/>
        <end position="418"/>
    </location>
</feature>
<proteinExistence type="predicted"/>
<dbReference type="EMBL" id="JAPMXC010000001">
    <property type="protein sequence ID" value="MCY0385700.1"/>
    <property type="molecule type" value="Genomic_DNA"/>
</dbReference>
<evidence type="ECO:0000256" key="1">
    <source>
        <dbReference type="SAM" id="SignalP"/>
    </source>
</evidence>
<keyword evidence="1" id="KW-0732">Signal</keyword>
<name>A0ABT3ZID3_9BURK</name>
<feature type="signal peptide" evidence="1">
    <location>
        <begin position="1"/>
        <end position="20"/>
    </location>
</feature>
<reference evidence="2" key="1">
    <citation type="submission" date="2022-11" db="EMBL/GenBank/DDBJ databases">
        <title>Robbsia betulipollinis sp. nov., isolated from pollen of birch (Betula pendula).</title>
        <authorList>
            <person name="Shi H."/>
            <person name="Ambika Manirajan B."/>
            <person name="Ratering S."/>
            <person name="Geissler-Plaum R."/>
            <person name="Schnell S."/>
        </authorList>
    </citation>
    <scope>NUCLEOTIDE SEQUENCE</scope>
    <source>
        <strain evidence="2">Bb-Pol-6</strain>
    </source>
</reference>
<keyword evidence="3" id="KW-1185">Reference proteome</keyword>